<feature type="region of interest" description="Disordered" evidence="1">
    <location>
        <begin position="613"/>
        <end position="666"/>
    </location>
</feature>
<dbReference type="Gene3D" id="3.40.50.300">
    <property type="entry name" value="P-loop containing nucleotide triphosphate hydrolases"/>
    <property type="match status" value="2"/>
</dbReference>
<reference evidence="3" key="1">
    <citation type="submission" date="2006-03" db="EMBL/GenBank/DDBJ databases">
        <title>Complete sequence of Rhodopseudomonas palustris BisB18.</title>
        <authorList>
            <consortium name="US DOE Joint Genome Institute"/>
            <person name="Copeland A."/>
            <person name="Lucas S."/>
            <person name="Lapidus A."/>
            <person name="Barry K."/>
            <person name="Detter J.C."/>
            <person name="Glavina del Rio T."/>
            <person name="Hammon N."/>
            <person name="Israni S."/>
            <person name="Dalin E."/>
            <person name="Tice H."/>
            <person name="Pitluck S."/>
            <person name="Chain P."/>
            <person name="Malfatti S."/>
            <person name="Shin M."/>
            <person name="Vergez L."/>
            <person name="Schmutz J."/>
            <person name="Larimer F."/>
            <person name="Land M."/>
            <person name="Hauser L."/>
            <person name="Pelletier D.A."/>
            <person name="Kyrpides N."/>
            <person name="Anderson I."/>
            <person name="Oda Y."/>
            <person name="Harwood C.S."/>
            <person name="Richardson P."/>
        </authorList>
    </citation>
    <scope>NUCLEOTIDE SEQUENCE [LARGE SCALE GENOMIC DNA]</scope>
    <source>
        <strain evidence="3">BisB18</strain>
    </source>
</reference>
<gene>
    <name evidence="3" type="ordered locus">RPC_1184</name>
</gene>
<proteinExistence type="predicted"/>
<dbReference type="STRING" id="316056.RPC_1184"/>
<evidence type="ECO:0000313" key="3">
    <source>
        <dbReference type="EMBL" id="ABD86747.1"/>
    </source>
</evidence>
<feature type="domain" description="AAA+ ATPase" evidence="2">
    <location>
        <begin position="686"/>
        <end position="999"/>
    </location>
</feature>
<sequence length="1071" mass="116342">MSSQEAVSDLEAFRAVDFNWTRQLKGIWRDQPYHAPLHQDVLDELMGYLLSNTRDAEPDNEPLGRVVIGSAGLGKTHLIGELRRRVWEEDAVFILLDFVGIKDFWSSVALGFLNSLQVRIDERRTQYDRLIHKLATLLELQSQLADIAVRLRGRPRELMAELVKTFLGALARRDRAMTQQHGDVVRAFVLLISEDLECGSIAHAWLQGMDLDAEQLRDLGFVVVKKSPIDIVRGISWLLSLVGPTLIAVDQIDAIISEANAERHRGNGAAASEQTQETQSIIEALAHGLMDLHDVKRRAITVVSCLEASWEVLRSQATVAVTDRYYRPNVLYALTQPQLARALVSARLAQGYAASGYTPPDETYPFAPETFETAVGFTPRQLLKACDEHRQRCLAEGRVILCKSFDAAQPPPPRPTRNGYDEAFGHELRAASTAGLLDLSNEDPLRDLLADVLQIYTAHLQLPDDVDVVSQPDPDQRRPSLHGRLSFVFRSEGDREQHYCFRVLAHTNAIAFQGRLRAAMTASGVDRALKFRHLFILRAGAAPGGAKTAQLVEKFLQAGGQFIAPTEQDLRAFVALRAMAQRNADGFEAWLRARKPLFDTALFKAAGLAPPPFLAGPQPDPAKPSGSSPVPPPAPPAPSLVSTAPRSAPSPVAPAASKPVDRDIPVGHRYERGTAGAAAMLPADLLPRHTAILAGAGSGKTVLLRRIVEEAALLGIPAIVLDTNNDLARLGDQWPAPPEGRSADDAAKAANYQRDVEVVIWTPGFNAGRPMSLALLPDFAALKDDEGERDLAIEMARATLSPYIGGGKGASAKLKEGVLADALRSFAHAGGGDLERLIELLAELPDDTSRIDDAAKLAAAIANQLRAAIATNPLLQSRGTPLDPQVLFGTDAGKTRISVINFSGLASDEARQAFVNQLQMSLFSWIKRNPSPTGRLYVLDEAQNFAPSQRTTPCKESTLSLAAQARKYGLGMILATQTPTGIDHKIISNCTTHFYGRMSSPTTIEATKGLMAAKGGSGEDIGKLSRGEFYFSTEGLPRPVRIRTPICLTWHPANPLTAEQVVTKARAAVPN</sequence>
<dbReference type="OrthoDB" id="9758751at2"/>
<feature type="compositionally biased region" description="Pro residues" evidence="1">
    <location>
        <begin position="613"/>
        <end position="622"/>
    </location>
</feature>
<dbReference type="PANTHER" id="PTHR30121">
    <property type="entry name" value="UNCHARACTERIZED PROTEIN YJGR-RELATED"/>
    <property type="match status" value="1"/>
</dbReference>
<accession>Q21A39</accession>
<dbReference type="eggNOG" id="COG0433">
    <property type="taxonomic scope" value="Bacteria"/>
</dbReference>
<organism evidence="3">
    <name type="scientific">Rhodopseudomonas palustris (strain BisB18)</name>
    <dbReference type="NCBI Taxonomy" id="316056"/>
    <lineage>
        <taxon>Bacteria</taxon>
        <taxon>Pseudomonadati</taxon>
        <taxon>Pseudomonadota</taxon>
        <taxon>Alphaproteobacteria</taxon>
        <taxon>Hyphomicrobiales</taxon>
        <taxon>Nitrobacteraceae</taxon>
        <taxon>Rhodopseudomonas</taxon>
    </lineage>
</organism>
<dbReference type="Pfam" id="PF01935">
    <property type="entry name" value="DUF87"/>
    <property type="match status" value="1"/>
</dbReference>
<protein>
    <submittedName>
        <fullName evidence="3">ATPase</fullName>
    </submittedName>
</protein>
<dbReference type="AlphaFoldDB" id="Q21A39"/>
<dbReference type="RefSeq" id="WP_011471652.1">
    <property type="nucleotide sequence ID" value="NC_007925.1"/>
</dbReference>
<dbReference type="HOGENOM" id="CLU_011350_0_0_5"/>
<dbReference type="EMBL" id="CP000301">
    <property type="protein sequence ID" value="ABD86747.1"/>
    <property type="molecule type" value="Genomic_DNA"/>
</dbReference>
<dbReference type="InterPro" id="IPR051162">
    <property type="entry name" value="T4SS_component"/>
</dbReference>
<evidence type="ECO:0000259" key="2">
    <source>
        <dbReference type="SMART" id="SM00382"/>
    </source>
</evidence>
<feature type="compositionally biased region" description="Low complexity" evidence="1">
    <location>
        <begin position="639"/>
        <end position="658"/>
    </location>
</feature>
<evidence type="ECO:0000256" key="1">
    <source>
        <dbReference type="SAM" id="MobiDB-lite"/>
    </source>
</evidence>
<dbReference type="InterPro" id="IPR002789">
    <property type="entry name" value="HerA_central"/>
</dbReference>
<feature type="compositionally biased region" description="Pro residues" evidence="1">
    <location>
        <begin position="629"/>
        <end position="638"/>
    </location>
</feature>
<dbReference type="SUPFAM" id="SSF52540">
    <property type="entry name" value="P-loop containing nucleoside triphosphate hydrolases"/>
    <property type="match status" value="1"/>
</dbReference>
<dbReference type="KEGG" id="rpc:RPC_1184"/>
<dbReference type="InterPro" id="IPR003593">
    <property type="entry name" value="AAA+_ATPase"/>
</dbReference>
<dbReference type="PANTHER" id="PTHR30121:SF6">
    <property type="entry name" value="SLR6007 PROTEIN"/>
    <property type="match status" value="1"/>
</dbReference>
<name>Q21A39_RHOPB</name>
<dbReference type="SMART" id="SM00382">
    <property type="entry name" value="AAA"/>
    <property type="match status" value="1"/>
</dbReference>
<dbReference type="InterPro" id="IPR027417">
    <property type="entry name" value="P-loop_NTPase"/>
</dbReference>